<evidence type="ECO:0000313" key="2">
    <source>
        <dbReference type="Proteomes" id="UP000054845"/>
    </source>
</evidence>
<organism evidence="1 2">
    <name type="scientific">Ceraceosorus bombacis</name>
    <dbReference type="NCBI Taxonomy" id="401625"/>
    <lineage>
        <taxon>Eukaryota</taxon>
        <taxon>Fungi</taxon>
        <taxon>Dikarya</taxon>
        <taxon>Basidiomycota</taxon>
        <taxon>Ustilaginomycotina</taxon>
        <taxon>Exobasidiomycetes</taxon>
        <taxon>Ceraceosorales</taxon>
        <taxon>Ceraceosoraceae</taxon>
        <taxon>Ceraceosorus</taxon>
    </lineage>
</organism>
<protein>
    <submittedName>
        <fullName evidence="1">Uncharacterized protein</fullName>
    </submittedName>
</protein>
<dbReference type="AlphaFoldDB" id="A0A0P1BDI9"/>
<accession>A0A0P1BDI9</accession>
<dbReference type="EMBL" id="CCYA01000221">
    <property type="protein sequence ID" value="CEH13448.1"/>
    <property type="molecule type" value="Genomic_DNA"/>
</dbReference>
<reference evidence="1 2" key="1">
    <citation type="submission" date="2014-09" db="EMBL/GenBank/DDBJ databases">
        <authorList>
            <person name="Magalhaes I.L.F."/>
            <person name="Oliveira U."/>
            <person name="Santos F.R."/>
            <person name="Vidigal T.H.D.A."/>
            <person name="Brescovit A.D."/>
            <person name="Santos A.J."/>
        </authorList>
    </citation>
    <scope>NUCLEOTIDE SEQUENCE [LARGE SCALE GENOMIC DNA]</scope>
</reference>
<keyword evidence="2" id="KW-1185">Reference proteome</keyword>
<proteinExistence type="predicted"/>
<evidence type="ECO:0000313" key="1">
    <source>
        <dbReference type="EMBL" id="CEH13448.1"/>
    </source>
</evidence>
<name>A0A0P1BDI9_9BASI</name>
<sequence>MSGGATIGDEPLAAPLAPADILHLWPLALRQQQLQEVLLRDVARTEHLPTLQECSLHKMLQNVIGTGKCAYQAIGLQVCGSKYEWPATRQLMYQIAQDGAFFWEKVGIEAEDVQTDGQRFIARPYFALAATVLQRCVITVKLDQPQTTAYCICPLTSRDSKVEASLLISTEPTERLGAS</sequence>
<dbReference type="Proteomes" id="UP000054845">
    <property type="component" value="Unassembled WGS sequence"/>
</dbReference>